<keyword evidence="2" id="KW-1185">Reference proteome</keyword>
<dbReference type="GO" id="GO:0004328">
    <property type="term" value="F:formamidase activity"/>
    <property type="evidence" value="ECO:0007669"/>
    <property type="project" value="UniProtKB-EC"/>
</dbReference>
<dbReference type="SUPFAM" id="SSF141130">
    <property type="entry name" value="Acetamidase/Formamidase-like"/>
    <property type="match status" value="1"/>
</dbReference>
<proteinExistence type="predicted"/>
<dbReference type="EC" id="3.5.1.49" evidence="1"/>
<dbReference type="Gene3D" id="2.60.120.580">
    <property type="entry name" value="Acetamidase/Formamidase-like domains"/>
    <property type="match status" value="2"/>
</dbReference>
<protein>
    <submittedName>
        <fullName evidence="1">Formamidase</fullName>
        <ecNumber evidence="1">3.5.1.49</ecNumber>
    </submittedName>
</protein>
<dbReference type="PANTHER" id="PTHR31891">
    <property type="entry name" value="FORMAMIDASE C869.04-RELATED"/>
    <property type="match status" value="1"/>
</dbReference>
<dbReference type="PANTHER" id="PTHR31891:SF1">
    <property type="entry name" value="FORMAMIDASE C869.04-RELATED"/>
    <property type="match status" value="1"/>
</dbReference>
<name>A0A1E3GZG8_9HYPH</name>
<dbReference type="EMBL" id="MCRJ01000089">
    <property type="protein sequence ID" value="ODN69460.1"/>
    <property type="molecule type" value="Genomic_DNA"/>
</dbReference>
<dbReference type="Pfam" id="PF03069">
    <property type="entry name" value="FmdA_AmdA"/>
    <property type="match status" value="2"/>
</dbReference>
<dbReference type="AlphaFoldDB" id="A0A1E3GZG8"/>
<dbReference type="Gene3D" id="3.10.28.20">
    <property type="entry name" value="Acetamidase/Formamidase-like domains"/>
    <property type="match status" value="1"/>
</dbReference>
<dbReference type="RefSeq" id="WP_069307626.1">
    <property type="nucleotide sequence ID" value="NZ_MCRJ01000089.1"/>
</dbReference>
<sequence length="314" mass="33265">MCRTCDHTIHRGQRHYGWDRDFAPVLVARSGETALFQCHDAANDHFDAESTAADIATLDFDKVNPVSGPVFVEGARPGDVLKVEILEFAPSGFGWTANIPGFGLLADQFPDPALHVWSYDRDLGGPGLFGARARVPLKPFAGTIGVAPAEAGPHSVVPPRRVGGNLDIRDLAAGATLYLPVEVEGALFSIGDTHAAQGDGEVCGTAIESAMDVALRFEVIAGRPLKMPMFETPGPVTRHLDGKGYVATTGIGPDLMTGARDAVSGMIDHLCASEGLDPVDAYMLCSVAGDLRISEIVDVPNFVVSFHFPKTVFG</sequence>
<dbReference type="InterPro" id="IPR004304">
    <property type="entry name" value="FmdA_AmdA"/>
</dbReference>
<comment type="caution">
    <text evidence="1">The sequence shown here is derived from an EMBL/GenBank/DDBJ whole genome shotgun (WGS) entry which is preliminary data.</text>
</comment>
<keyword evidence="1" id="KW-0378">Hydrolase</keyword>
<evidence type="ECO:0000313" key="2">
    <source>
        <dbReference type="Proteomes" id="UP000094622"/>
    </source>
</evidence>
<dbReference type="Proteomes" id="UP000094622">
    <property type="component" value="Unassembled WGS sequence"/>
</dbReference>
<reference evidence="1 2" key="1">
    <citation type="submission" date="2016-07" db="EMBL/GenBank/DDBJ databases">
        <title>Draft Genome Sequence of Methylobrevis pamukkalensis PK2.</title>
        <authorList>
            <person name="Vasilenko O.V."/>
            <person name="Doronina N.V."/>
            <person name="Shmareva M.N."/>
            <person name="Tarlachkov S.V."/>
            <person name="Mustakhimov I."/>
            <person name="Trotsenko Y.A."/>
        </authorList>
    </citation>
    <scope>NUCLEOTIDE SEQUENCE [LARGE SCALE GENOMIC DNA]</scope>
    <source>
        <strain evidence="1 2">PK2</strain>
    </source>
</reference>
<gene>
    <name evidence="1" type="primary">fmdA</name>
    <name evidence="1" type="ORF">A6302_03227</name>
</gene>
<dbReference type="OrthoDB" id="9785236at2"/>
<evidence type="ECO:0000313" key="1">
    <source>
        <dbReference type="EMBL" id="ODN69460.1"/>
    </source>
</evidence>
<accession>A0A1E3GZG8</accession>
<organism evidence="1 2">
    <name type="scientific">Methylobrevis pamukkalensis</name>
    <dbReference type="NCBI Taxonomy" id="1439726"/>
    <lineage>
        <taxon>Bacteria</taxon>
        <taxon>Pseudomonadati</taxon>
        <taxon>Pseudomonadota</taxon>
        <taxon>Alphaproteobacteria</taxon>
        <taxon>Hyphomicrobiales</taxon>
        <taxon>Pleomorphomonadaceae</taxon>
        <taxon>Methylobrevis</taxon>
    </lineage>
</organism>